<comment type="subcellular location">
    <subcellularLocation>
        <location evidence="1">Membrane</location>
        <topology evidence="1">Multi-pass membrane protein</topology>
    </subcellularLocation>
</comment>
<keyword evidence="5" id="KW-0631">Potassium channel</keyword>
<dbReference type="PANTHER" id="PTHR11537:SF254">
    <property type="entry name" value="POTASSIUM VOLTAGE-GATED CHANNEL PROTEIN SHAB"/>
    <property type="match status" value="1"/>
</dbReference>
<evidence type="ECO:0000313" key="15">
    <source>
        <dbReference type="Proteomes" id="UP001319180"/>
    </source>
</evidence>
<dbReference type="RefSeq" id="WP_254091690.1">
    <property type="nucleotide sequence ID" value="NZ_JAHESC010000026.1"/>
</dbReference>
<dbReference type="GO" id="GO:0008076">
    <property type="term" value="C:voltage-gated potassium channel complex"/>
    <property type="evidence" value="ECO:0007669"/>
    <property type="project" value="InterPro"/>
</dbReference>
<dbReference type="InterPro" id="IPR028325">
    <property type="entry name" value="VG_K_chnl"/>
</dbReference>
<dbReference type="AlphaFoldDB" id="A0AAP2DB47"/>
<name>A0AAP2DB47_9BACT</name>
<dbReference type="Pfam" id="PF00520">
    <property type="entry name" value="Ion_trans"/>
    <property type="match status" value="1"/>
</dbReference>
<dbReference type="Gene3D" id="1.10.287.70">
    <property type="match status" value="1"/>
</dbReference>
<evidence type="ECO:0000256" key="6">
    <source>
        <dbReference type="ARBA" id="ARBA00022882"/>
    </source>
</evidence>
<feature type="transmembrane region" description="Helical" evidence="12">
    <location>
        <begin position="63"/>
        <end position="82"/>
    </location>
</feature>
<evidence type="ECO:0000256" key="10">
    <source>
        <dbReference type="ARBA" id="ARBA00023136"/>
    </source>
</evidence>
<dbReference type="GO" id="GO:0005249">
    <property type="term" value="F:voltage-gated potassium channel activity"/>
    <property type="evidence" value="ECO:0007669"/>
    <property type="project" value="InterPro"/>
</dbReference>
<dbReference type="PANTHER" id="PTHR11537">
    <property type="entry name" value="VOLTAGE-GATED POTASSIUM CHANNEL"/>
    <property type="match status" value="1"/>
</dbReference>
<proteinExistence type="predicted"/>
<dbReference type="SUPFAM" id="SSF81324">
    <property type="entry name" value="Voltage-gated potassium channels"/>
    <property type="match status" value="1"/>
</dbReference>
<evidence type="ECO:0000256" key="8">
    <source>
        <dbReference type="ARBA" id="ARBA00022989"/>
    </source>
</evidence>
<feature type="transmembrane region" description="Helical" evidence="12">
    <location>
        <begin position="159"/>
        <end position="180"/>
    </location>
</feature>
<keyword evidence="4 12" id="KW-0812">Transmembrane</keyword>
<comment type="caution">
    <text evidence="14">The sequence shown here is derived from an EMBL/GenBank/DDBJ whole genome shotgun (WGS) entry which is preliminary data.</text>
</comment>
<dbReference type="InterPro" id="IPR005821">
    <property type="entry name" value="Ion_trans_dom"/>
</dbReference>
<protein>
    <submittedName>
        <fullName evidence="14">Ion transporter</fullName>
    </submittedName>
</protein>
<keyword evidence="10 12" id="KW-0472">Membrane</keyword>
<dbReference type="GO" id="GO:0001508">
    <property type="term" value="P:action potential"/>
    <property type="evidence" value="ECO:0007669"/>
    <property type="project" value="TreeGrafter"/>
</dbReference>
<feature type="transmembrane region" description="Helical" evidence="12">
    <location>
        <begin position="94"/>
        <end position="115"/>
    </location>
</feature>
<evidence type="ECO:0000256" key="9">
    <source>
        <dbReference type="ARBA" id="ARBA00023065"/>
    </source>
</evidence>
<evidence type="ECO:0000256" key="7">
    <source>
        <dbReference type="ARBA" id="ARBA00022958"/>
    </source>
</evidence>
<dbReference type="PRINTS" id="PR00169">
    <property type="entry name" value="KCHANNEL"/>
</dbReference>
<keyword evidence="2" id="KW-0813">Transport</keyword>
<keyword evidence="9" id="KW-0406">Ion transport</keyword>
<evidence type="ECO:0000256" key="2">
    <source>
        <dbReference type="ARBA" id="ARBA00022448"/>
    </source>
</evidence>
<evidence type="ECO:0000256" key="5">
    <source>
        <dbReference type="ARBA" id="ARBA00022826"/>
    </source>
</evidence>
<dbReference type="Gene3D" id="1.20.120.350">
    <property type="entry name" value="Voltage-gated potassium channels. Chain C"/>
    <property type="match status" value="1"/>
</dbReference>
<accession>A0AAP2DB47</accession>
<feature type="domain" description="Ion transport" evidence="13">
    <location>
        <begin position="32"/>
        <end position="249"/>
    </location>
</feature>
<evidence type="ECO:0000259" key="13">
    <source>
        <dbReference type="Pfam" id="PF00520"/>
    </source>
</evidence>
<sequence length="280" mass="31309">MSHHSVKPQETLRGRRLRLYEIIFEADTVAGRLFDLILLACIVGSVVTIIIESVQSVRALYGPWFRALEIFFTAIFTAEYLARVWVVPQRRRYIFSFLGIVDLLSILPSYLALFIPGAQSLMVIRSVRLLRIFRILKLSRHIGESQNLVRALKASQHKITVFLVTVLTTVVITGTCMYMIEGAEHGFTSIPRSIYWAIVTMTTVGYGDIAPQTTLGQAMASFIMILGYGILAVPTGIVSAEMVQLKQQEKITTQVCPRCLKEGHDTDALFCKFCGSTLNA</sequence>
<feature type="transmembrane region" description="Helical" evidence="12">
    <location>
        <begin position="218"/>
        <end position="240"/>
    </location>
</feature>
<evidence type="ECO:0000256" key="1">
    <source>
        <dbReference type="ARBA" id="ARBA00004141"/>
    </source>
</evidence>
<evidence type="ECO:0000256" key="11">
    <source>
        <dbReference type="ARBA" id="ARBA00023303"/>
    </source>
</evidence>
<dbReference type="InterPro" id="IPR027359">
    <property type="entry name" value="Volt_channel_dom_sf"/>
</dbReference>
<keyword evidence="3" id="KW-0633">Potassium transport</keyword>
<keyword evidence="8 12" id="KW-1133">Transmembrane helix</keyword>
<keyword evidence="15" id="KW-1185">Reference proteome</keyword>
<evidence type="ECO:0000256" key="12">
    <source>
        <dbReference type="SAM" id="Phobius"/>
    </source>
</evidence>
<dbReference type="Proteomes" id="UP001319180">
    <property type="component" value="Unassembled WGS sequence"/>
</dbReference>
<reference evidence="14 15" key="1">
    <citation type="submission" date="2021-05" db="EMBL/GenBank/DDBJ databases">
        <title>A Polyphasic approach of four new species of the genus Ohtaekwangia: Ohtaekwangia histidinii sp. nov., Ohtaekwangia cretensis sp. nov., Ohtaekwangia indiensis sp. nov., Ohtaekwangia reichenbachii sp. nov. from diverse environment.</title>
        <authorList>
            <person name="Octaviana S."/>
        </authorList>
    </citation>
    <scope>NUCLEOTIDE SEQUENCE [LARGE SCALE GENOMIC DNA]</scope>
    <source>
        <strain evidence="14 15">PWU37</strain>
    </source>
</reference>
<feature type="transmembrane region" description="Helical" evidence="12">
    <location>
        <begin position="33"/>
        <end position="51"/>
    </location>
</feature>
<organism evidence="14 15">
    <name type="scientific">Dawidia soli</name>
    <dbReference type="NCBI Taxonomy" id="2782352"/>
    <lineage>
        <taxon>Bacteria</taxon>
        <taxon>Pseudomonadati</taxon>
        <taxon>Bacteroidota</taxon>
        <taxon>Cytophagia</taxon>
        <taxon>Cytophagales</taxon>
        <taxon>Chryseotaleaceae</taxon>
        <taxon>Dawidia</taxon>
    </lineage>
</organism>
<evidence type="ECO:0000256" key="3">
    <source>
        <dbReference type="ARBA" id="ARBA00022538"/>
    </source>
</evidence>
<keyword evidence="7" id="KW-0630">Potassium</keyword>
<dbReference type="EMBL" id="JAHESC010000026">
    <property type="protein sequence ID" value="MBT1688464.1"/>
    <property type="molecule type" value="Genomic_DNA"/>
</dbReference>
<keyword evidence="11" id="KW-0407">Ion channel</keyword>
<keyword evidence="6" id="KW-0851">Voltage-gated channel</keyword>
<evidence type="ECO:0000256" key="4">
    <source>
        <dbReference type="ARBA" id="ARBA00022692"/>
    </source>
</evidence>
<evidence type="ECO:0000313" key="14">
    <source>
        <dbReference type="EMBL" id="MBT1688464.1"/>
    </source>
</evidence>
<gene>
    <name evidence="14" type="ORF">KK078_17975</name>
</gene>